<dbReference type="RefSeq" id="WP_223940189.1">
    <property type="nucleotide sequence ID" value="NZ_BPNN01000040.1"/>
</dbReference>
<dbReference type="EMBL" id="BPNN01000040">
    <property type="protein sequence ID" value="GJA64098.1"/>
    <property type="molecule type" value="Genomic_DNA"/>
</dbReference>
<gene>
    <name evidence="1" type="ORF">KAM351_27090</name>
</gene>
<dbReference type="SUPFAM" id="SSF46894">
    <property type="entry name" value="C-terminal effector domain of the bipartite response regulators"/>
    <property type="match status" value="1"/>
</dbReference>
<evidence type="ECO:0000313" key="2">
    <source>
        <dbReference type="Proteomes" id="UP000886934"/>
    </source>
</evidence>
<accession>A0AA37CZH8</accession>
<dbReference type="AlphaFoldDB" id="A0AA37CZH8"/>
<comment type="caution">
    <text evidence="1">The sequence shown here is derived from an EMBL/GenBank/DDBJ whole genome shotgun (WGS) entry which is preliminary data.</text>
</comment>
<dbReference type="InterPro" id="IPR016032">
    <property type="entry name" value="Sig_transdc_resp-reg_C-effctor"/>
</dbReference>
<proteinExistence type="predicted"/>
<organism evidence="1 2">
    <name type="scientific">Aeromonas caviae</name>
    <name type="common">Aeromonas punctata</name>
    <dbReference type="NCBI Taxonomy" id="648"/>
    <lineage>
        <taxon>Bacteria</taxon>
        <taxon>Pseudomonadati</taxon>
        <taxon>Pseudomonadota</taxon>
        <taxon>Gammaproteobacteria</taxon>
        <taxon>Aeromonadales</taxon>
        <taxon>Aeromonadaceae</taxon>
        <taxon>Aeromonas</taxon>
    </lineage>
</organism>
<reference evidence="1" key="1">
    <citation type="submission" date="2021-07" db="EMBL/GenBank/DDBJ databases">
        <title>Draft genome sequence of carbapenem-resistant Aeromonas spp. in Japan.</title>
        <authorList>
            <person name="Maehana S."/>
            <person name="Suzuki M."/>
            <person name="Kitasato H."/>
        </authorList>
    </citation>
    <scope>NUCLEOTIDE SEQUENCE</scope>
    <source>
        <strain evidence="1">KAM351</strain>
    </source>
</reference>
<protein>
    <submittedName>
        <fullName evidence="1">Uncharacterized protein</fullName>
    </submittedName>
</protein>
<dbReference type="GO" id="GO:0006355">
    <property type="term" value="P:regulation of DNA-templated transcription"/>
    <property type="evidence" value="ECO:0007669"/>
    <property type="project" value="InterPro"/>
</dbReference>
<dbReference type="GO" id="GO:0003677">
    <property type="term" value="F:DNA binding"/>
    <property type="evidence" value="ECO:0007669"/>
    <property type="project" value="InterPro"/>
</dbReference>
<dbReference type="Proteomes" id="UP000886934">
    <property type="component" value="Unassembled WGS sequence"/>
</dbReference>
<sequence length="122" mass="12937">MIIGNEVIAHPGHGLTAVELGVLLMHGEGESNSRIMAASGLDQMGLHMTEKQLRAKIGARTPTHMISRAFQLGILTSRALCLLLAIASADYDNGIKNRSPIKGGRPGTVLVRIKTGGRNIMA</sequence>
<name>A0AA37CZH8_AERCA</name>
<evidence type="ECO:0000313" key="1">
    <source>
        <dbReference type="EMBL" id="GJA64098.1"/>
    </source>
</evidence>